<sequence>MEADSEIYSYSEGEALPPQMVDPNWNVLDHLSPFHKACYMHHQRHRLTHLKALGVYHADDQHILLLDEAGFLSAVGVALPTREQLQRQPHEFFYGKEAEQEMLKEALSCVAAQVLDILEKADHTHAAWKSLRQLLKTDPFHHKTPNALLKAVKEAGMEEEVIWMFLPEFGPNETAAGAVIIPFKMVLRGICMVVGYASHEITHPFEQLMEIDEELCENVYEFRDMYQRMTAHVVEKGSNETEIINLKIERLRKAWEKVFAFISKGYMKPKMDGILRSWGHVLFEEESSYSTDSEHYF</sequence>
<gene>
    <name evidence="1" type="ORF">M440DRAFT_1439309</name>
</gene>
<reference evidence="1 2" key="1">
    <citation type="submission" date="2016-07" db="EMBL/GenBank/DDBJ databases">
        <title>Multiple horizontal gene transfer events from other fungi enriched the ability of initially mycotrophic Trichoderma (Ascomycota) to feed on dead plant biomass.</title>
        <authorList>
            <consortium name="DOE Joint Genome Institute"/>
            <person name="Aerts A."/>
            <person name="Atanasova L."/>
            <person name="Chenthamara K."/>
            <person name="Zhang J."/>
            <person name="Grujic M."/>
            <person name="Henrissat B."/>
            <person name="Kuo A."/>
            <person name="Salamov A."/>
            <person name="Lipzen A."/>
            <person name="Labutti K."/>
            <person name="Barry K."/>
            <person name="Miao Y."/>
            <person name="Rahimi M.J."/>
            <person name="Shen Q."/>
            <person name="Grigoriev I.V."/>
            <person name="Kubicek C.P."/>
            <person name="Druzhinina I.S."/>
        </authorList>
    </citation>
    <scope>NUCLEOTIDE SEQUENCE [LARGE SCALE GENOMIC DNA]</scope>
    <source>
        <strain evidence="1 2">ATCC 18648</strain>
    </source>
</reference>
<proteinExistence type="predicted"/>
<evidence type="ECO:0000313" key="1">
    <source>
        <dbReference type="EMBL" id="PTB75594.1"/>
    </source>
</evidence>
<dbReference type="AlphaFoldDB" id="A0A2T4C244"/>
<dbReference type="EMBL" id="KZ679133">
    <property type="protein sequence ID" value="PTB75594.1"/>
    <property type="molecule type" value="Genomic_DNA"/>
</dbReference>
<name>A0A2T4C244_TRILO</name>
<dbReference type="Proteomes" id="UP000240760">
    <property type="component" value="Unassembled WGS sequence"/>
</dbReference>
<dbReference type="OrthoDB" id="4899554at2759"/>
<accession>A0A2T4C244</accession>
<organism evidence="1 2">
    <name type="scientific">Trichoderma longibrachiatum ATCC 18648</name>
    <dbReference type="NCBI Taxonomy" id="983965"/>
    <lineage>
        <taxon>Eukaryota</taxon>
        <taxon>Fungi</taxon>
        <taxon>Dikarya</taxon>
        <taxon>Ascomycota</taxon>
        <taxon>Pezizomycotina</taxon>
        <taxon>Sordariomycetes</taxon>
        <taxon>Hypocreomycetidae</taxon>
        <taxon>Hypocreales</taxon>
        <taxon>Hypocreaceae</taxon>
        <taxon>Trichoderma</taxon>
    </lineage>
</organism>
<evidence type="ECO:0000313" key="2">
    <source>
        <dbReference type="Proteomes" id="UP000240760"/>
    </source>
</evidence>
<keyword evidence="2" id="KW-1185">Reference proteome</keyword>
<protein>
    <submittedName>
        <fullName evidence="1">Uncharacterized protein</fullName>
    </submittedName>
</protein>